<reference evidence="2 3" key="1">
    <citation type="submission" date="2016-06" db="EMBL/GenBank/DDBJ databases">
        <authorList>
            <consortium name="Pathogen Informatics"/>
        </authorList>
    </citation>
    <scope>NUCLEOTIDE SEQUENCE [LARGE SCALE GENOMIC DNA]</scope>
</reference>
<evidence type="ECO:0000313" key="3">
    <source>
        <dbReference type="Proteomes" id="UP000243200"/>
    </source>
</evidence>
<keyword evidence="1" id="KW-0472">Membrane</keyword>
<dbReference type="Pfam" id="PF05795">
    <property type="entry name" value="Plasmodium_Vir"/>
    <property type="match status" value="1"/>
</dbReference>
<accession>A0A1C3KHY8</accession>
<dbReference type="VEuPathDB" id="PlasmoDB:PocGH01_00074800"/>
<dbReference type="Proteomes" id="UP000243200">
    <property type="component" value="Unassembled WGS sequence"/>
</dbReference>
<keyword evidence="1" id="KW-0812">Transmembrane</keyword>
<proteinExistence type="predicted"/>
<dbReference type="OrthoDB" id="383056at2759"/>
<dbReference type="AlphaFoldDB" id="A0A1C3KHY8"/>
<dbReference type="InterPro" id="IPR008780">
    <property type="entry name" value="Plasmodium_Vir"/>
</dbReference>
<organism evidence="2 3">
    <name type="scientific">Plasmodium ovale</name>
    <name type="common">malaria parasite P. ovale</name>
    <dbReference type="NCBI Taxonomy" id="36330"/>
    <lineage>
        <taxon>Eukaryota</taxon>
        <taxon>Sar</taxon>
        <taxon>Alveolata</taxon>
        <taxon>Apicomplexa</taxon>
        <taxon>Aconoidasida</taxon>
        <taxon>Haemosporida</taxon>
        <taxon>Plasmodiidae</taxon>
        <taxon>Plasmodium</taxon>
        <taxon>Plasmodium (Plasmodium)</taxon>
    </lineage>
</organism>
<name>A0A1C3KHY8_PLAOA</name>
<evidence type="ECO:0000313" key="2">
    <source>
        <dbReference type="EMBL" id="SBT73380.1"/>
    </source>
</evidence>
<evidence type="ECO:0000256" key="1">
    <source>
        <dbReference type="SAM" id="Phobius"/>
    </source>
</evidence>
<dbReference type="VEuPathDB" id="PlasmoDB:POWCR01_000109100"/>
<feature type="transmembrane region" description="Helical" evidence="1">
    <location>
        <begin position="218"/>
        <end position="238"/>
    </location>
</feature>
<protein>
    <submittedName>
        <fullName evidence="2">PIR protein</fullName>
    </submittedName>
</protein>
<keyword evidence="1" id="KW-1133">Transmembrane helix</keyword>
<gene>
    <name evidence="2" type="primary">PowCR01_000109100</name>
    <name evidence="2" type="ORF">POWCR01_000109100</name>
</gene>
<sequence length="294" mass="34707">MKETKYNFVSTLDAYKAMFGSGITDESPLTSEKCKSSCIGDLNNISLNNDCNKAVHYLTKLKENSHLSRQSSCIYLYYWIYKDVLHKNETPNDTEKVYKSFKSVYEEYQDDSEACEIYTEYINKYIFDKIEKLIELHENFDTFQSSPNPTKEEDCIYAKTCYEKYNLHADEFCKDGWNEFCDELYNFKERYDKGMKSITTCGEDIPKTLPSLIGNSTFVFLVPFVMVFLMPLILFILYKFNLLPRWLQTLIRSKKITHDYISQEEHQLHHTSREPKENMKGSPYNLAYHSVEYS</sequence>
<dbReference type="EMBL" id="FLRJ01000349">
    <property type="protein sequence ID" value="SBT73380.1"/>
    <property type="molecule type" value="Genomic_DNA"/>
</dbReference>